<dbReference type="EC" id="2.4.1.-" evidence="4"/>
<dbReference type="PROSITE" id="PS00375">
    <property type="entry name" value="UDPGT"/>
    <property type="match status" value="1"/>
</dbReference>
<evidence type="ECO:0000256" key="4">
    <source>
        <dbReference type="RuleBase" id="RU362057"/>
    </source>
</evidence>
<keyword evidence="2 3" id="KW-0808">Transferase</keyword>
<dbReference type="Pfam" id="PF00201">
    <property type="entry name" value="UDPGT"/>
    <property type="match status" value="1"/>
</dbReference>
<dbReference type="InterPro" id="IPR035595">
    <property type="entry name" value="UDP_glycos_trans_CS"/>
</dbReference>
<evidence type="ECO:0000256" key="1">
    <source>
        <dbReference type="ARBA" id="ARBA00009995"/>
    </source>
</evidence>
<reference evidence="5 6" key="1">
    <citation type="submission" date="2024-11" db="EMBL/GenBank/DDBJ databases">
        <title>A near-complete genome assembly of Cinchona calisaya.</title>
        <authorList>
            <person name="Lian D.C."/>
            <person name="Zhao X.W."/>
            <person name="Wei L."/>
        </authorList>
    </citation>
    <scope>NUCLEOTIDE SEQUENCE [LARGE SCALE GENOMIC DNA]</scope>
    <source>
        <tissue evidence="5">Nenye</tissue>
    </source>
</reference>
<dbReference type="GO" id="GO:0016757">
    <property type="term" value="F:glycosyltransferase activity"/>
    <property type="evidence" value="ECO:0007669"/>
    <property type="project" value="UniProtKB-KW"/>
</dbReference>
<comment type="similarity">
    <text evidence="1 3">Belongs to the UDP-glycosyltransferase family.</text>
</comment>
<protein>
    <recommendedName>
        <fullName evidence="4">Glycosyltransferase</fullName>
        <ecNumber evidence="4">2.4.1.-</ecNumber>
    </recommendedName>
</protein>
<dbReference type="PANTHER" id="PTHR11926">
    <property type="entry name" value="GLUCOSYL/GLUCURONOSYL TRANSFERASES"/>
    <property type="match status" value="1"/>
</dbReference>
<dbReference type="SUPFAM" id="SSF53756">
    <property type="entry name" value="UDP-Glycosyltransferase/glycogen phosphorylase"/>
    <property type="match status" value="1"/>
</dbReference>
<sequence>MERKEETAAKFHALVLIFPLQGHINPMLQFSKRLAARGIKVTVVTTNSINLPVESRSNLIKFESIPEISNQEGEKDEKQTDNDRIDVFLKKIEAEVLEHLPMIFERKAAAGEPVKVLVYDSVMPYAFDIAQKQGILGAAFFTQSCTVCAIYHHIHQGTLKVPLEEPNSSLPSVPIILESKDLPSFIYETGSYPALLRLVLYQNLNFKKADWLFFNSFDSLEHEAISWMASQYPMIKAIGPTVPSMYLDKQLQDDKAYGLSLFKPDTEACLKWLDSKAVGSVVYASFGSLANLGEEQMEEIARGLTNSQCYFLWVVRASEESKLPSNFKSEGEEKGLIVNWCPQLEVLAHQSVGCFLTHCGWNSTLEALSLGVPMVAMPQWTDQPTNAKCIVDLWKTGVQVKACEGVMRKEEIKMAIKEVMVGEKSVELKKNATWWKELAKKAMIEGGSSDKNIEQFVSSFLST</sequence>
<gene>
    <name evidence="5" type="ORF">ACH5RR_032302</name>
</gene>
<organism evidence="5 6">
    <name type="scientific">Cinchona calisaya</name>
    <dbReference type="NCBI Taxonomy" id="153742"/>
    <lineage>
        <taxon>Eukaryota</taxon>
        <taxon>Viridiplantae</taxon>
        <taxon>Streptophyta</taxon>
        <taxon>Embryophyta</taxon>
        <taxon>Tracheophyta</taxon>
        <taxon>Spermatophyta</taxon>
        <taxon>Magnoliopsida</taxon>
        <taxon>eudicotyledons</taxon>
        <taxon>Gunneridae</taxon>
        <taxon>Pentapetalae</taxon>
        <taxon>asterids</taxon>
        <taxon>lamiids</taxon>
        <taxon>Gentianales</taxon>
        <taxon>Rubiaceae</taxon>
        <taxon>Cinchonoideae</taxon>
        <taxon>Cinchoneae</taxon>
        <taxon>Cinchona</taxon>
    </lineage>
</organism>
<dbReference type="FunFam" id="3.40.50.2000:FF:000019">
    <property type="entry name" value="Glycosyltransferase"/>
    <property type="match status" value="1"/>
</dbReference>
<dbReference type="InterPro" id="IPR002213">
    <property type="entry name" value="UDP_glucos_trans"/>
</dbReference>
<dbReference type="CDD" id="cd03784">
    <property type="entry name" value="GT1_Gtf-like"/>
    <property type="match status" value="1"/>
</dbReference>
<evidence type="ECO:0000256" key="3">
    <source>
        <dbReference type="RuleBase" id="RU003718"/>
    </source>
</evidence>
<dbReference type="AlphaFoldDB" id="A0ABD2YLX8"/>
<keyword evidence="3" id="KW-0328">Glycosyltransferase</keyword>
<dbReference type="PANTHER" id="PTHR11926:SF1560">
    <property type="entry name" value="UDP-GLYCOSYLTRANSFERASE 74E1-RELATED"/>
    <property type="match status" value="1"/>
</dbReference>
<keyword evidence="6" id="KW-1185">Reference proteome</keyword>
<evidence type="ECO:0000256" key="2">
    <source>
        <dbReference type="ARBA" id="ARBA00022679"/>
    </source>
</evidence>
<accession>A0ABD2YLX8</accession>
<evidence type="ECO:0000313" key="5">
    <source>
        <dbReference type="EMBL" id="KAL3506920.1"/>
    </source>
</evidence>
<name>A0ABD2YLX8_9GENT</name>
<evidence type="ECO:0000313" key="6">
    <source>
        <dbReference type="Proteomes" id="UP001630127"/>
    </source>
</evidence>
<dbReference type="EMBL" id="JBJUIK010000013">
    <property type="protein sequence ID" value="KAL3506920.1"/>
    <property type="molecule type" value="Genomic_DNA"/>
</dbReference>
<dbReference type="Proteomes" id="UP001630127">
    <property type="component" value="Unassembled WGS sequence"/>
</dbReference>
<comment type="caution">
    <text evidence="5">The sequence shown here is derived from an EMBL/GenBank/DDBJ whole genome shotgun (WGS) entry which is preliminary data.</text>
</comment>
<proteinExistence type="inferred from homology"/>
<dbReference type="Gene3D" id="3.40.50.2000">
    <property type="entry name" value="Glycogen Phosphorylase B"/>
    <property type="match status" value="2"/>
</dbReference>